<dbReference type="SUPFAM" id="SSF51556">
    <property type="entry name" value="Metallo-dependent hydrolases"/>
    <property type="match status" value="1"/>
</dbReference>
<evidence type="ECO:0000256" key="2">
    <source>
        <dbReference type="ARBA" id="ARBA00022723"/>
    </source>
</evidence>
<keyword evidence="7" id="KW-1185">Reference proteome</keyword>
<dbReference type="Proteomes" id="UP000279236">
    <property type="component" value="Unassembled WGS sequence"/>
</dbReference>
<dbReference type="InterPro" id="IPR051607">
    <property type="entry name" value="Metallo-dep_hydrolases"/>
</dbReference>
<evidence type="ECO:0000313" key="6">
    <source>
        <dbReference type="EMBL" id="RSH81916.1"/>
    </source>
</evidence>
<dbReference type="OrthoDB" id="194468at2759"/>
<dbReference type="AlphaFoldDB" id="A0A427XSS3"/>
<dbReference type="RefSeq" id="XP_028476371.1">
    <property type="nucleotide sequence ID" value="XM_028623438.1"/>
</dbReference>
<organism evidence="6 7">
    <name type="scientific">Apiotrichum porosum</name>
    <dbReference type="NCBI Taxonomy" id="105984"/>
    <lineage>
        <taxon>Eukaryota</taxon>
        <taxon>Fungi</taxon>
        <taxon>Dikarya</taxon>
        <taxon>Basidiomycota</taxon>
        <taxon>Agaricomycotina</taxon>
        <taxon>Tremellomycetes</taxon>
        <taxon>Trichosporonales</taxon>
        <taxon>Trichosporonaceae</taxon>
        <taxon>Apiotrichum</taxon>
    </lineage>
</organism>
<dbReference type="GO" id="GO:0008892">
    <property type="term" value="F:guanine deaminase activity"/>
    <property type="evidence" value="ECO:0007669"/>
    <property type="project" value="TreeGrafter"/>
</dbReference>
<dbReference type="GO" id="GO:0008270">
    <property type="term" value="F:zinc ion binding"/>
    <property type="evidence" value="ECO:0007669"/>
    <property type="project" value="TreeGrafter"/>
</dbReference>
<dbReference type="EMBL" id="RSCE01000006">
    <property type="protein sequence ID" value="RSH81916.1"/>
    <property type="molecule type" value="Genomic_DNA"/>
</dbReference>
<name>A0A427XSS3_9TREE</name>
<sequence>MSVFRGTLVDTPSPGELRIRRDHVISVDTHGVITHLSPASSTPSDLVAQAIPLTERGFLLPTFADLHLHAPQYLNAGIGLDLPLMEWLDEYTYVAEERVDADPELARRLYARLVERLIEAGTGCVVAFGTIGVQANLILAQAFQDAGVRGFIGKLSMDQCPRPTYGEPSTAASLASVTEFLDRMDSLTGPLPPHQRVVAPILTPRFVPTCSDELLRGLAALAKARGVKVQSHMCESRDQMAWVEGTRGKADEVVFDEAGLLTEDTVQAHVTSFPPALVELVKTRGVTVAHCPLSNAYFSDAAFPLREAIDAGVKVGLGSDIAGGYALPIQTAMRQAVVVGRMREGARREAGGEQPHDGRGLKVDWVESLYLATRGGHAALGLGGAFEVGLPFDAQEITLVRGTRAVGQLDIFDLADTDKWWTEAVERWWCNGDHQNRTGMWVQGKRLLKQSA</sequence>
<dbReference type="Gene3D" id="2.30.40.10">
    <property type="entry name" value="Urease, subunit C, domain 1"/>
    <property type="match status" value="1"/>
</dbReference>
<evidence type="ECO:0000256" key="4">
    <source>
        <dbReference type="ARBA" id="ARBA00022833"/>
    </source>
</evidence>
<proteinExistence type="predicted"/>
<dbReference type="InterPro" id="IPR006680">
    <property type="entry name" value="Amidohydro-rel"/>
</dbReference>
<dbReference type="GeneID" id="39592656"/>
<feature type="domain" description="Amidohydrolase-related" evidence="5">
    <location>
        <begin position="58"/>
        <end position="395"/>
    </location>
</feature>
<keyword evidence="3" id="KW-0378">Hydrolase</keyword>
<dbReference type="Gene3D" id="3.20.20.140">
    <property type="entry name" value="Metal-dependent hydrolases"/>
    <property type="match status" value="1"/>
</dbReference>
<comment type="cofactor">
    <cofactor evidence="1">
        <name>Zn(2+)</name>
        <dbReference type="ChEBI" id="CHEBI:29105"/>
    </cofactor>
</comment>
<evidence type="ECO:0000256" key="1">
    <source>
        <dbReference type="ARBA" id="ARBA00001947"/>
    </source>
</evidence>
<dbReference type="InterPro" id="IPR032466">
    <property type="entry name" value="Metal_Hydrolase"/>
</dbReference>
<dbReference type="PANTHER" id="PTHR11271">
    <property type="entry name" value="GUANINE DEAMINASE"/>
    <property type="match status" value="1"/>
</dbReference>
<protein>
    <recommendedName>
        <fullName evidence="5">Amidohydrolase-related domain-containing protein</fullName>
    </recommendedName>
</protein>
<dbReference type="PANTHER" id="PTHR11271:SF6">
    <property type="entry name" value="GUANINE DEAMINASE"/>
    <property type="match status" value="1"/>
</dbReference>
<reference evidence="6 7" key="1">
    <citation type="submission" date="2018-11" db="EMBL/GenBank/DDBJ databases">
        <title>Genome sequence of Apiotrichum porosum DSM 27194.</title>
        <authorList>
            <person name="Aliyu H."/>
            <person name="Gorte O."/>
            <person name="Ochsenreither K."/>
        </authorList>
    </citation>
    <scope>NUCLEOTIDE SEQUENCE [LARGE SCALE GENOMIC DNA]</scope>
    <source>
        <strain evidence="6 7">DSM 27194</strain>
    </source>
</reference>
<comment type="caution">
    <text evidence="6">The sequence shown here is derived from an EMBL/GenBank/DDBJ whole genome shotgun (WGS) entry which is preliminary data.</text>
</comment>
<dbReference type="GO" id="GO:0005829">
    <property type="term" value="C:cytosol"/>
    <property type="evidence" value="ECO:0007669"/>
    <property type="project" value="TreeGrafter"/>
</dbReference>
<dbReference type="Pfam" id="PF01979">
    <property type="entry name" value="Amidohydro_1"/>
    <property type="match status" value="1"/>
</dbReference>
<dbReference type="InterPro" id="IPR011059">
    <property type="entry name" value="Metal-dep_hydrolase_composite"/>
</dbReference>
<evidence type="ECO:0000313" key="7">
    <source>
        <dbReference type="Proteomes" id="UP000279236"/>
    </source>
</evidence>
<keyword evidence="2" id="KW-0479">Metal-binding</keyword>
<accession>A0A427XSS3</accession>
<keyword evidence="4" id="KW-0862">Zinc</keyword>
<evidence type="ECO:0000259" key="5">
    <source>
        <dbReference type="Pfam" id="PF01979"/>
    </source>
</evidence>
<dbReference type="GO" id="GO:0046098">
    <property type="term" value="P:guanine metabolic process"/>
    <property type="evidence" value="ECO:0007669"/>
    <property type="project" value="TreeGrafter"/>
</dbReference>
<gene>
    <name evidence="6" type="ORF">EHS24_008113</name>
</gene>
<dbReference type="STRING" id="105984.A0A427XSS3"/>
<evidence type="ECO:0000256" key="3">
    <source>
        <dbReference type="ARBA" id="ARBA00022801"/>
    </source>
</evidence>